<organism evidence="1 2">
    <name type="scientific">Aphis craccivora</name>
    <name type="common">Cowpea aphid</name>
    <dbReference type="NCBI Taxonomy" id="307492"/>
    <lineage>
        <taxon>Eukaryota</taxon>
        <taxon>Metazoa</taxon>
        <taxon>Ecdysozoa</taxon>
        <taxon>Arthropoda</taxon>
        <taxon>Hexapoda</taxon>
        <taxon>Insecta</taxon>
        <taxon>Pterygota</taxon>
        <taxon>Neoptera</taxon>
        <taxon>Paraneoptera</taxon>
        <taxon>Hemiptera</taxon>
        <taxon>Sternorrhyncha</taxon>
        <taxon>Aphidomorpha</taxon>
        <taxon>Aphidoidea</taxon>
        <taxon>Aphididae</taxon>
        <taxon>Aphidini</taxon>
        <taxon>Aphis</taxon>
        <taxon>Aphis</taxon>
    </lineage>
</organism>
<keyword evidence="1" id="KW-0695">RNA-directed DNA polymerase</keyword>
<dbReference type="OrthoDB" id="425681at2759"/>
<sequence length="56" mass="7022">MKINIKKTKVLVYSRYNSIRTSIKLKDGENIEQVEDFIIFRQHYKLRWEMQKRNYK</sequence>
<proteinExistence type="predicted"/>
<dbReference type="EMBL" id="VUJU01008949">
    <property type="protein sequence ID" value="KAF0723774.1"/>
    <property type="molecule type" value="Genomic_DNA"/>
</dbReference>
<accession>A0A6G0W9H8</accession>
<dbReference type="AlphaFoldDB" id="A0A6G0W9H8"/>
<gene>
    <name evidence="1" type="ORF">FWK35_00029390</name>
</gene>
<keyword evidence="1" id="KW-0808">Transferase</keyword>
<protein>
    <submittedName>
        <fullName evidence="1">Reverse transcriptase domain-containing protein</fullName>
    </submittedName>
</protein>
<evidence type="ECO:0000313" key="2">
    <source>
        <dbReference type="Proteomes" id="UP000478052"/>
    </source>
</evidence>
<keyword evidence="1" id="KW-0548">Nucleotidyltransferase</keyword>
<evidence type="ECO:0000313" key="1">
    <source>
        <dbReference type="EMBL" id="KAF0723774.1"/>
    </source>
</evidence>
<reference evidence="1 2" key="1">
    <citation type="submission" date="2019-08" db="EMBL/GenBank/DDBJ databases">
        <title>Whole genome of Aphis craccivora.</title>
        <authorList>
            <person name="Voronova N.V."/>
            <person name="Shulinski R.S."/>
            <person name="Bandarenka Y.V."/>
            <person name="Zhorov D.G."/>
            <person name="Warner D."/>
        </authorList>
    </citation>
    <scope>NUCLEOTIDE SEQUENCE [LARGE SCALE GENOMIC DNA]</scope>
    <source>
        <strain evidence="1">180601</strain>
        <tissue evidence="1">Whole Body</tissue>
    </source>
</reference>
<dbReference type="Proteomes" id="UP000478052">
    <property type="component" value="Unassembled WGS sequence"/>
</dbReference>
<name>A0A6G0W9H8_APHCR</name>
<comment type="caution">
    <text evidence="1">The sequence shown here is derived from an EMBL/GenBank/DDBJ whole genome shotgun (WGS) entry which is preliminary data.</text>
</comment>
<keyword evidence="2" id="KW-1185">Reference proteome</keyword>
<dbReference type="GO" id="GO:0003964">
    <property type="term" value="F:RNA-directed DNA polymerase activity"/>
    <property type="evidence" value="ECO:0007669"/>
    <property type="project" value="UniProtKB-KW"/>
</dbReference>